<dbReference type="Proteomes" id="UP001240984">
    <property type="component" value="Unassembled WGS sequence"/>
</dbReference>
<comment type="caution">
    <text evidence="2">The sequence shown here is derived from an EMBL/GenBank/DDBJ whole genome shotgun (WGS) entry which is preliminary data.</text>
</comment>
<evidence type="ECO:0000313" key="2">
    <source>
        <dbReference type="EMBL" id="MDP9792436.1"/>
    </source>
</evidence>
<keyword evidence="1" id="KW-0472">Membrane</keyword>
<organism evidence="2 3">
    <name type="scientific">Catenuloplanes nepalensis</name>
    <dbReference type="NCBI Taxonomy" id="587533"/>
    <lineage>
        <taxon>Bacteria</taxon>
        <taxon>Bacillati</taxon>
        <taxon>Actinomycetota</taxon>
        <taxon>Actinomycetes</taxon>
        <taxon>Micromonosporales</taxon>
        <taxon>Micromonosporaceae</taxon>
        <taxon>Catenuloplanes</taxon>
    </lineage>
</organism>
<reference evidence="2 3" key="1">
    <citation type="submission" date="2023-07" db="EMBL/GenBank/DDBJ databases">
        <title>Sequencing the genomes of 1000 actinobacteria strains.</title>
        <authorList>
            <person name="Klenk H.-P."/>
        </authorList>
    </citation>
    <scope>NUCLEOTIDE SEQUENCE [LARGE SCALE GENOMIC DNA]</scope>
    <source>
        <strain evidence="2 3">DSM 44710</strain>
    </source>
</reference>
<keyword evidence="1" id="KW-1133">Transmembrane helix</keyword>
<feature type="transmembrane region" description="Helical" evidence="1">
    <location>
        <begin position="48"/>
        <end position="74"/>
    </location>
</feature>
<accession>A0ABT9MM83</accession>
<evidence type="ECO:0000256" key="1">
    <source>
        <dbReference type="SAM" id="Phobius"/>
    </source>
</evidence>
<keyword evidence="1" id="KW-0812">Transmembrane</keyword>
<proteinExistence type="predicted"/>
<name>A0ABT9MM83_9ACTN</name>
<sequence>MHVPAGGDLVVGVAVRGVADDAGADDLLICGGVGVGQSLTIRPPPESLVFATVPTLLPFSSFGLITTLISWALVGQLESNDQTAGPQPPRQA</sequence>
<dbReference type="EMBL" id="JAUSRA010000001">
    <property type="protein sequence ID" value="MDP9792436.1"/>
    <property type="molecule type" value="Genomic_DNA"/>
</dbReference>
<protein>
    <submittedName>
        <fullName evidence="2">Uncharacterized protein</fullName>
    </submittedName>
</protein>
<keyword evidence="3" id="KW-1185">Reference proteome</keyword>
<dbReference type="RefSeq" id="WP_306839811.1">
    <property type="nucleotide sequence ID" value="NZ_JAUSRA010000001.1"/>
</dbReference>
<gene>
    <name evidence="2" type="ORF">J2S43_000948</name>
</gene>
<evidence type="ECO:0000313" key="3">
    <source>
        <dbReference type="Proteomes" id="UP001240984"/>
    </source>
</evidence>